<feature type="binding site" evidence="6">
    <location>
        <position position="225"/>
    </location>
    <ligand>
        <name>FMN</name>
        <dbReference type="ChEBI" id="CHEBI:58210"/>
    </ligand>
</feature>
<dbReference type="InterPro" id="IPR036661">
    <property type="entry name" value="Luciferase-like_sf"/>
</dbReference>
<dbReference type="RefSeq" id="WP_121535031.1">
    <property type="nucleotide sequence ID" value="NZ_RCHI01000033.1"/>
</dbReference>
<feature type="binding site" evidence="6">
    <location>
        <position position="154"/>
    </location>
    <ligand>
        <name>FMN</name>
        <dbReference type="ChEBI" id="CHEBI:58210"/>
    </ligand>
</feature>
<proteinExistence type="inferred from homology"/>
<keyword evidence="1 6" id="KW-0285">Flavoprotein</keyword>
<evidence type="ECO:0000256" key="3">
    <source>
        <dbReference type="ARBA" id="ARBA00023002"/>
    </source>
</evidence>
<accession>A0A421BIY9</accession>
<dbReference type="Proteomes" id="UP000279673">
    <property type="component" value="Unassembled WGS sequence"/>
</dbReference>
<comment type="caution">
    <text evidence="8">The sequence shown here is derived from an EMBL/GenBank/DDBJ whole genome shotgun (WGS) entry which is preliminary data.</text>
</comment>
<dbReference type="PIRSF" id="PIRSF000337">
    <property type="entry name" value="NTA_MOA"/>
    <property type="match status" value="1"/>
</dbReference>
<keyword evidence="3" id="KW-0560">Oxidoreductase</keyword>
<dbReference type="GO" id="GO:0004497">
    <property type="term" value="F:monooxygenase activity"/>
    <property type="evidence" value="ECO:0007669"/>
    <property type="project" value="UniProtKB-KW"/>
</dbReference>
<dbReference type="InterPro" id="IPR051260">
    <property type="entry name" value="Diverse_substr_monoxygenases"/>
</dbReference>
<evidence type="ECO:0000256" key="6">
    <source>
        <dbReference type="PIRSR" id="PIRSR000337-1"/>
    </source>
</evidence>
<evidence type="ECO:0000313" key="8">
    <source>
        <dbReference type="EMBL" id="RLL61427.1"/>
    </source>
</evidence>
<protein>
    <submittedName>
        <fullName evidence="8">LLM class flavin-dependent oxidoreductase</fullName>
    </submittedName>
</protein>
<dbReference type="AlphaFoldDB" id="A0A421BIY9"/>
<dbReference type="GO" id="GO:0016705">
    <property type="term" value="F:oxidoreductase activity, acting on paired donors, with incorporation or reduction of molecular oxygen"/>
    <property type="evidence" value="ECO:0007669"/>
    <property type="project" value="InterPro"/>
</dbReference>
<dbReference type="Pfam" id="PF00296">
    <property type="entry name" value="Bac_luciferase"/>
    <property type="match status" value="1"/>
</dbReference>
<dbReference type="SUPFAM" id="SSF51679">
    <property type="entry name" value="Bacterial luciferase-like"/>
    <property type="match status" value="1"/>
</dbReference>
<feature type="binding site" evidence="6">
    <location>
        <position position="100"/>
    </location>
    <ligand>
        <name>FMN</name>
        <dbReference type="ChEBI" id="CHEBI:58210"/>
    </ligand>
</feature>
<dbReference type="NCBIfam" id="TIGR03860">
    <property type="entry name" value="FMN_nitrolo"/>
    <property type="match status" value="1"/>
</dbReference>
<keyword evidence="2 6" id="KW-0288">FMN</keyword>
<evidence type="ECO:0000256" key="2">
    <source>
        <dbReference type="ARBA" id="ARBA00022643"/>
    </source>
</evidence>
<dbReference type="Gene3D" id="3.20.20.30">
    <property type="entry name" value="Luciferase-like domain"/>
    <property type="match status" value="1"/>
</dbReference>
<dbReference type="InterPro" id="IPR011251">
    <property type="entry name" value="Luciferase-like_dom"/>
</dbReference>
<evidence type="ECO:0000259" key="7">
    <source>
        <dbReference type="Pfam" id="PF00296"/>
    </source>
</evidence>
<evidence type="ECO:0000256" key="5">
    <source>
        <dbReference type="ARBA" id="ARBA00033748"/>
    </source>
</evidence>
<name>A0A421BIY9_9RHOB</name>
<reference evidence="8 9" key="1">
    <citation type="submission" date="2018-10" db="EMBL/GenBank/DDBJ databases">
        <title>Rhodobacter sp . BO-81.</title>
        <authorList>
            <person name="Im W.T."/>
        </authorList>
    </citation>
    <scope>NUCLEOTIDE SEQUENCE [LARGE SCALE GENOMIC DNA]</scope>
    <source>
        <strain evidence="8 9">BO-81</strain>
    </source>
</reference>
<dbReference type="PANTHER" id="PTHR30011:SF16">
    <property type="entry name" value="C2H2 FINGER DOMAIN TRANSCRIPTION FACTOR (EUROFUNG)-RELATED"/>
    <property type="match status" value="1"/>
</dbReference>
<dbReference type="CDD" id="cd01095">
    <property type="entry name" value="Nitrilotriacetate_monoxgenase"/>
    <property type="match status" value="1"/>
</dbReference>
<feature type="domain" description="Luciferase-like" evidence="7">
    <location>
        <begin position="21"/>
        <end position="389"/>
    </location>
</feature>
<evidence type="ECO:0000256" key="1">
    <source>
        <dbReference type="ARBA" id="ARBA00022630"/>
    </source>
</evidence>
<organism evidence="8 9">
    <name type="scientific">Paenirhodobacter hankyongi</name>
    <dbReference type="NCBI Taxonomy" id="2294033"/>
    <lineage>
        <taxon>Bacteria</taxon>
        <taxon>Pseudomonadati</taxon>
        <taxon>Pseudomonadota</taxon>
        <taxon>Alphaproteobacteria</taxon>
        <taxon>Rhodobacterales</taxon>
        <taxon>Rhodobacter group</taxon>
        <taxon>Paenirhodobacter</taxon>
    </lineage>
</organism>
<keyword evidence="4" id="KW-0503">Monooxygenase</keyword>
<evidence type="ECO:0000256" key="4">
    <source>
        <dbReference type="ARBA" id="ARBA00023033"/>
    </source>
</evidence>
<evidence type="ECO:0000313" key="9">
    <source>
        <dbReference type="Proteomes" id="UP000279673"/>
    </source>
</evidence>
<dbReference type="PANTHER" id="PTHR30011">
    <property type="entry name" value="ALKANESULFONATE MONOOXYGENASE-RELATED"/>
    <property type="match status" value="1"/>
</dbReference>
<dbReference type="InterPro" id="IPR016215">
    <property type="entry name" value="NTA_MOA"/>
</dbReference>
<comment type="similarity">
    <text evidence="5">Belongs to the NtaA/SnaA/DszA monooxygenase family.</text>
</comment>
<sequence length="455" mass="50545">MTQRHMALGAFFHPTGHHLAAWRHPGAQIDAGTNIDHYLDLARQAERGKFDFIFLADALACRHGNLDALSHWPQYMAYFEPTTLLAAMAVVTRHIGLVGTATTSFNQPWDIARRYASLDHLSKGRIGWNIVTSSNQAEAQNFSLDRHFDHADRYRRAEEFVQVAKGLWDSWEDDAFLRARDSGRYFDPEKLHRLDHEGEHFRVRGPLNVARGPQGHPVLVQAGSSEAGRGFAARHAEIVFTAQTDIDEARAFRLEMRERLAREGRDPEAIRILPGLNPVLGSTSAEAHALRDGLAAMIPVALGLEALAPILPEVDLSGCDPDQPCPLHLLAADTNASKSGLETFRAQTLAGRTLRQIYTDYINARGQNSICGTAAELADHMEHWFREGAVDGFLIQPPILPLGLEAFVDGVIPELQKRGLFRADYASNTLRENLSLARPVNRYTAAGIRNLDPRL</sequence>
<gene>
    <name evidence="8" type="ORF">DYS74_18125</name>
</gene>
<dbReference type="EMBL" id="RCHI01000033">
    <property type="protein sequence ID" value="RLL61427.1"/>
    <property type="molecule type" value="Genomic_DNA"/>
</dbReference>
<feature type="binding site" evidence="6">
    <location>
        <position position="150"/>
    </location>
    <ligand>
        <name>FMN</name>
        <dbReference type="ChEBI" id="CHEBI:58210"/>
    </ligand>
</feature>
<feature type="binding site" evidence="6">
    <location>
        <position position="224"/>
    </location>
    <ligand>
        <name>FMN</name>
        <dbReference type="ChEBI" id="CHEBI:58210"/>
    </ligand>
</feature>
<feature type="binding site" evidence="6">
    <location>
        <position position="57"/>
    </location>
    <ligand>
        <name>FMN</name>
        <dbReference type="ChEBI" id="CHEBI:58210"/>
    </ligand>
</feature>
<keyword evidence="9" id="KW-1185">Reference proteome</keyword>